<feature type="binding site" evidence="8">
    <location>
        <position position="164"/>
    </location>
    <ligand>
        <name>ATP</name>
        <dbReference type="ChEBI" id="CHEBI:30616"/>
    </ligand>
</feature>
<keyword evidence="3 8" id="KW-0235">DNA replication</keyword>
<reference evidence="16 18" key="3">
    <citation type="submission" date="2019-08" db="EMBL/GenBank/DDBJ databases">
        <authorList>
            <person name="Kuhnert P."/>
        </authorList>
    </citation>
    <scope>NUCLEOTIDE SEQUENCE [LARGE SCALE GENOMIC DNA]</scope>
    <source>
        <strain evidence="16 18">B36.5</strain>
    </source>
</reference>
<dbReference type="InterPro" id="IPR018312">
    <property type="entry name" value="Chromosome_initiator_DnaA_CS"/>
</dbReference>
<dbReference type="CDD" id="cd06571">
    <property type="entry name" value="Bac_DnaA_C"/>
    <property type="match status" value="1"/>
</dbReference>
<dbReference type="GO" id="GO:0008289">
    <property type="term" value="F:lipid binding"/>
    <property type="evidence" value="ECO:0007669"/>
    <property type="project" value="UniProtKB-KW"/>
</dbReference>
<dbReference type="SMR" id="A0A0B7GSL8"/>
<dbReference type="GO" id="GO:0005737">
    <property type="term" value="C:cytoplasm"/>
    <property type="evidence" value="ECO:0007669"/>
    <property type="project" value="UniProtKB-SubCell"/>
</dbReference>
<reference evidence="15" key="1">
    <citation type="submission" date="2015-01" db="EMBL/GenBank/DDBJ databases">
        <authorList>
            <person name="Xiang T."/>
            <person name="Song Y."/>
            <person name="Huang L."/>
            <person name="Wang B."/>
            <person name="Wu P."/>
        </authorList>
    </citation>
    <scope>NUCLEOTIDE SEQUENCE [LARGE SCALE GENOMIC DNA]</scope>
    <source>
        <strain evidence="15">V1</strain>
    </source>
</reference>
<dbReference type="RefSeq" id="WP_024752807.1">
    <property type="nucleotide sequence ID" value="NZ_CDNC01000012.1"/>
</dbReference>
<dbReference type="InterPro" id="IPR020591">
    <property type="entry name" value="Chromosome_initiator_DnaA-like"/>
</dbReference>
<dbReference type="GeneID" id="57751656"/>
<dbReference type="PANTHER" id="PTHR30050">
    <property type="entry name" value="CHROMOSOMAL REPLICATION INITIATOR PROTEIN DNAA"/>
    <property type="match status" value="1"/>
</dbReference>
<dbReference type="HAMAP" id="MF_00377">
    <property type="entry name" value="DnaA_bact"/>
    <property type="match status" value="1"/>
</dbReference>
<dbReference type="Pfam" id="PF08299">
    <property type="entry name" value="Bac_DnaA_C"/>
    <property type="match status" value="1"/>
</dbReference>
<dbReference type="SMART" id="SM00382">
    <property type="entry name" value="AAA"/>
    <property type="match status" value="1"/>
</dbReference>
<dbReference type="GO" id="GO:0003688">
    <property type="term" value="F:DNA replication origin binding"/>
    <property type="evidence" value="ECO:0007669"/>
    <property type="project" value="UniProtKB-UniRule"/>
</dbReference>
<dbReference type="InterPro" id="IPR013159">
    <property type="entry name" value="DnaA_C"/>
</dbReference>
<dbReference type="InterPro" id="IPR010921">
    <property type="entry name" value="Trp_repressor/repl_initiator"/>
</dbReference>
<evidence type="ECO:0000256" key="7">
    <source>
        <dbReference type="ARBA" id="ARBA00023125"/>
    </source>
</evidence>
<dbReference type="GO" id="GO:0006270">
    <property type="term" value="P:DNA replication initiation"/>
    <property type="evidence" value="ECO:0007669"/>
    <property type="project" value="UniProtKB-UniRule"/>
</dbReference>
<dbReference type="CDD" id="cd00009">
    <property type="entry name" value="AAA"/>
    <property type="match status" value="1"/>
</dbReference>
<evidence type="ECO:0000256" key="3">
    <source>
        <dbReference type="ARBA" id="ARBA00022705"/>
    </source>
</evidence>
<feature type="domain" description="Chromosomal replication initiator DnaA C-terminal" evidence="14">
    <location>
        <begin position="370"/>
        <end position="439"/>
    </location>
</feature>
<dbReference type="Proteomes" id="UP000042527">
    <property type="component" value="Unassembled WGS sequence"/>
</dbReference>
<comment type="similarity">
    <text evidence="1 8 11">Belongs to the DnaA family.</text>
</comment>
<dbReference type="SUPFAM" id="SSF52540">
    <property type="entry name" value="P-loop containing nucleoside triphosphate hydrolases"/>
    <property type="match status" value="1"/>
</dbReference>
<comment type="function">
    <text evidence="8 10">Plays an essential role in the initiation and regulation of chromosomal replication. ATP-DnaA binds to the origin of replication (oriC) to initiate formation of the DNA replication initiation complex once per cell cycle. Binds the DnaA box (a 9 base pair repeat at the origin) and separates the double-stranded (ds)DNA. Forms a right-handed helical filament on oriC DNA; dsDNA binds to the exterior of the filament while single-stranded (ss)DNA is stabiized in the filament's interior. The ATP-DnaA-oriC complex binds and stabilizes one strand of the AT-rich DNA unwinding element (DUE), permitting loading of DNA polymerase. After initiation quickly degrades to an ADP-DnaA complex that is not apt for DNA replication. Binds acidic phospholipids.</text>
</comment>
<dbReference type="AlphaFoldDB" id="A0A0B7GSL8"/>
<dbReference type="Gene3D" id="1.10.8.60">
    <property type="match status" value="1"/>
</dbReference>
<feature type="binding site" evidence="8">
    <location>
        <position position="168"/>
    </location>
    <ligand>
        <name>ATP</name>
        <dbReference type="ChEBI" id="CHEBI:30616"/>
    </ligand>
</feature>
<evidence type="ECO:0000256" key="10">
    <source>
        <dbReference type="RuleBase" id="RU000577"/>
    </source>
</evidence>
<feature type="region of interest" description="Domain IV, binds dsDNA" evidence="8">
    <location>
        <begin position="343"/>
        <end position="466"/>
    </location>
</feature>
<dbReference type="InterPro" id="IPR024633">
    <property type="entry name" value="DnaA_N_dom"/>
</dbReference>
<evidence type="ECO:0000256" key="1">
    <source>
        <dbReference type="ARBA" id="ARBA00006583"/>
    </source>
</evidence>
<feature type="region of interest" description="Domain I, interacts with DnaA modulators" evidence="8">
    <location>
        <begin position="1"/>
        <end position="109"/>
    </location>
</feature>
<dbReference type="Pfam" id="PF11638">
    <property type="entry name" value="DnaA_N"/>
    <property type="match status" value="1"/>
</dbReference>
<dbReference type="GO" id="GO:0006275">
    <property type="term" value="P:regulation of DNA replication"/>
    <property type="evidence" value="ECO:0007669"/>
    <property type="project" value="UniProtKB-UniRule"/>
</dbReference>
<dbReference type="PANTHER" id="PTHR30050:SF2">
    <property type="entry name" value="CHROMOSOMAL REPLICATION INITIATOR PROTEIN DNAA"/>
    <property type="match status" value="1"/>
</dbReference>
<evidence type="ECO:0000259" key="14">
    <source>
        <dbReference type="SMART" id="SM00760"/>
    </source>
</evidence>
<evidence type="ECO:0000313" key="16">
    <source>
        <dbReference type="EMBL" id="QEJ96545.1"/>
    </source>
</evidence>
<feature type="domain" description="AAA+ ATPase" evidence="13">
    <location>
        <begin position="153"/>
        <end position="282"/>
    </location>
</feature>
<dbReference type="Pfam" id="PF00308">
    <property type="entry name" value="Bac_DnaA"/>
    <property type="match status" value="1"/>
</dbReference>
<evidence type="ECO:0000313" key="18">
    <source>
        <dbReference type="Proteomes" id="UP000323594"/>
    </source>
</evidence>
<dbReference type="PRINTS" id="PR00051">
    <property type="entry name" value="DNAA"/>
</dbReference>
<dbReference type="InterPro" id="IPR001957">
    <property type="entry name" value="Chromosome_initiator_DnaA"/>
</dbReference>
<dbReference type="OrthoDB" id="9807019at2"/>
<feature type="compositionally biased region" description="Basic and acidic residues" evidence="12">
    <location>
        <begin position="96"/>
        <end position="112"/>
    </location>
</feature>
<evidence type="ECO:0000313" key="15">
    <source>
        <dbReference type="EMBL" id="CEM61468.1"/>
    </source>
</evidence>
<keyword evidence="4 8" id="KW-0547">Nucleotide-binding</keyword>
<keyword evidence="17" id="KW-1185">Reference proteome</keyword>
<accession>A0A0B7GSL8</accession>
<dbReference type="InterPro" id="IPR013317">
    <property type="entry name" value="DnaA_dom"/>
</dbReference>
<dbReference type="GO" id="GO:0005886">
    <property type="term" value="C:plasma membrane"/>
    <property type="evidence" value="ECO:0007669"/>
    <property type="project" value="TreeGrafter"/>
</dbReference>
<evidence type="ECO:0000256" key="12">
    <source>
        <dbReference type="SAM" id="MobiDB-lite"/>
    </source>
</evidence>
<reference evidence="17" key="2">
    <citation type="submission" date="2015-01" db="EMBL/GenBank/DDBJ databases">
        <authorList>
            <person name="Manzoor Shahid"/>
            <person name="Zubair Saima"/>
        </authorList>
    </citation>
    <scope>NUCLEOTIDE SEQUENCE [LARGE SCALE GENOMIC DNA]</scope>
    <source>
        <strain evidence="17">V1</strain>
    </source>
</reference>
<comment type="caution">
    <text evidence="8">Lacks conserved residue(s) required for the propagation of feature annotation.</text>
</comment>
<feature type="binding site" evidence="8">
    <location>
        <position position="166"/>
    </location>
    <ligand>
        <name>ATP</name>
        <dbReference type="ChEBI" id="CHEBI:30616"/>
    </ligand>
</feature>
<sequence>MDISGYEIFWKETLKQLKEELNQGEFNMWFIQIDFNSSSDDSIEISVPSDFFRKEFSQKYQKKLENKFLEISGHEISLQYVIKKPKLTNSANKSIIPEKKEEKREERKEKPQKIKNSHPALKDNYTFDNFVAGEDLKFTQNAALSVAKFPGKNYNPLLILGGVGLGKTHLMQAIGNEIYRTTDLNIIYVTAESFSNEFISALGSKKTQEFKNKYRKADVLLIDDIHFFQNKDGLQEELFHTFNALYESGRQIVFTCDRPIKELKNFSERLKSRCTRGLNVDLTMPSFETRCAILIKKLEIYNKSNPDKNIKISDEIIHLIAQNVFSNVRDLEGCLTKIIAFTEISGEVTIDIIPDLLKDFFYLPKPKNVSVDIILRVVAEDFNISYVDLKSKKRTKTIAYPRQIAMYLARQMTELSTTELGIEFGGRDHTTIIHGVEKIENEILINPSLQANLNSLKNTISELSKK</sequence>
<feature type="binding site" evidence="8">
    <location>
        <position position="167"/>
    </location>
    <ligand>
        <name>ATP</name>
        <dbReference type="ChEBI" id="CHEBI:30616"/>
    </ligand>
</feature>
<dbReference type="InterPro" id="IPR038454">
    <property type="entry name" value="DnaA_N_sf"/>
</dbReference>
<comment type="domain">
    <text evidence="8">Domain I is involved in oligomerization and binding regulators, domain II is flexibile and of varying length in different bacteria, domain III forms the AAA+ region, while domain IV binds dsDNA.</text>
</comment>
<dbReference type="PROSITE" id="PS01008">
    <property type="entry name" value="DNAA"/>
    <property type="match status" value="1"/>
</dbReference>
<evidence type="ECO:0000256" key="8">
    <source>
        <dbReference type="HAMAP-Rule" id="MF_00377"/>
    </source>
</evidence>
<dbReference type="Gene3D" id="3.30.300.180">
    <property type="match status" value="1"/>
</dbReference>
<dbReference type="Gene3D" id="3.40.50.300">
    <property type="entry name" value="P-loop containing nucleotide triphosphate hydrolases"/>
    <property type="match status" value="1"/>
</dbReference>
<keyword evidence="7 8" id="KW-0238">DNA-binding</keyword>
<comment type="subcellular location">
    <subcellularLocation>
        <location evidence="8">Cytoplasm</location>
    </subcellularLocation>
</comment>
<keyword evidence="5 8" id="KW-0067">ATP-binding</keyword>
<dbReference type="SMART" id="SM00760">
    <property type="entry name" value="Bac_DnaA_C"/>
    <property type="match status" value="1"/>
</dbReference>
<dbReference type="SUPFAM" id="SSF48295">
    <property type="entry name" value="TrpR-like"/>
    <property type="match status" value="1"/>
</dbReference>
<dbReference type="GO" id="GO:0005524">
    <property type="term" value="F:ATP binding"/>
    <property type="evidence" value="ECO:0007669"/>
    <property type="project" value="UniProtKB-UniRule"/>
</dbReference>
<evidence type="ECO:0000256" key="11">
    <source>
        <dbReference type="RuleBase" id="RU004227"/>
    </source>
</evidence>
<evidence type="ECO:0000256" key="9">
    <source>
        <dbReference type="NCBIfam" id="TIGR00362"/>
    </source>
</evidence>
<evidence type="ECO:0000256" key="4">
    <source>
        <dbReference type="ARBA" id="ARBA00022741"/>
    </source>
</evidence>
<evidence type="ECO:0000259" key="13">
    <source>
        <dbReference type="SMART" id="SM00382"/>
    </source>
</evidence>
<evidence type="ECO:0000256" key="6">
    <source>
        <dbReference type="ARBA" id="ARBA00023121"/>
    </source>
</evidence>
<evidence type="ECO:0000256" key="5">
    <source>
        <dbReference type="ARBA" id="ARBA00022840"/>
    </source>
</evidence>
<organism evidence="15 17">
    <name type="scientific">Treponema phagedenis</name>
    <dbReference type="NCBI Taxonomy" id="162"/>
    <lineage>
        <taxon>Bacteria</taxon>
        <taxon>Pseudomonadati</taxon>
        <taxon>Spirochaetota</taxon>
        <taxon>Spirochaetia</taxon>
        <taxon>Spirochaetales</taxon>
        <taxon>Treponemataceae</taxon>
        <taxon>Treponema</taxon>
    </lineage>
</organism>
<evidence type="ECO:0000256" key="2">
    <source>
        <dbReference type="ARBA" id="ARBA00022490"/>
    </source>
</evidence>
<gene>
    <name evidence="8 15" type="primary">dnaA</name>
    <name evidence="16" type="ORF">FUT82_00005</name>
    <name evidence="15" type="ORF">TPHV1_20005</name>
</gene>
<dbReference type="Proteomes" id="UP000323594">
    <property type="component" value="Chromosome"/>
</dbReference>
<proteinExistence type="inferred from homology"/>
<dbReference type="InterPro" id="IPR003593">
    <property type="entry name" value="AAA+_ATPase"/>
</dbReference>
<evidence type="ECO:0000313" key="17">
    <source>
        <dbReference type="Proteomes" id="UP000042527"/>
    </source>
</evidence>
<comment type="subunit">
    <text evidence="8">Oligomerizes as a right-handed, spiral filament on DNA at oriC.</text>
</comment>
<keyword evidence="6 8" id="KW-0446">Lipid-binding</keyword>
<dbReference type="NCBIfam" id="TIGR00362">
    <property type="entry name" value="DnaA"/>
    <property type="match status" value="1"/>
</dbReference>
<dbReference type="EMBL" id="CP042817">
    <property type="protein sequence ID" value="QEJ96545.1"/>
    <property type="molecule type" value="Genomic_DNA"/>
</dbReference>
<name>A0A0B7GSL8_TREPH</name>
<dbReference type="Gene3D" id="1.10.1750.10">
    <property type="match status" value="1"/>
</dbReference>
<keyword evidence="2 8" id="KW-0963">Cytoplasm</keyword>
<protein>
    <recommendedName>
        <fullName evidence="8 9">Chromosomal replication initiator protein DnaA</fullName>
    </recommendedName>
</protein>
<feature type="region of interest" description="Disordered" evidence="12">
    <location>
        <begin position="92"/>
        <end position="118"/>
    </location>
</feature>
<dbReference type="EMBL" id="CDNC01000012">
    <property type="protein sequence ID" value="CEM61468.1"/>
    <property type="molecule type" value="Genomic_DNA"/>
</dbReference>
<dbReference type="InterPro" id="IPR027417">
    <property type="entry name" value="P-loop_NTPase"/>
</dbReference>